<feature type="compositionally biased region" description="Low complexity" evidence="1">
    <location>
        <begin position="1115"/>
        <end position="1133"/>
    </location>
</feature>
<feature type="compositionally biased region" description="Basic and acidic residues" evidence="1">
    <location>
        <begin position="781"/>
        <end position="790"/>
    </location>
</feature>
<sequence length="1681" mass="181471">MLLKARAGHSPRFEESDRSHKGGVSRSMRAAAAAAATGTDPRRSHSVLRSMGGGRAGGGDVQKCTSRLPPHERPPMRTPKGLRCGSADRDVEKADGKGMERTGCRRHAGPPLGGDRGTHGSKMGAGAKTPDFRAQGRAVGGAAQRRMTPYEQLLLGRHPWIRGWTRRWVVAVTRRGRRLAVRWVRFGARARAAGWKGCDVRDDAQSRLESQRGAGPWLSWDLMVEASRPLKKSVPMQSTAECLIFKAPVPEAPALLGWHPSAIPGSVSVLAGGGAHHSQASPRAASTRLQAGPPQAFVQPSACSPDSRELLTGWAPWRAGGGGASPEVLTGRTHVLAANFSNSSHSASSSSTTLPPCLPPSHPASPPPTCCQTAPTVVALRPLWRWRPGDCLPRPSKSAPPGDTTTRPGDCDGDAGDTAHERLPRPAAREIWGFVGRPSVIARCWLCVCVRVCVWRVRARRVCSVRLPVSLRWPQSPPQRVRPGQASLGTAERHQHQHQHQQHQHPSQHQQHHHHQRQPVLGPGHHQQQQQQQHTAPAPHPRAPALRPEPTPDYHSHSNSHFAVAAPPATSSSSSPSPSLYPPRAPATRSPAASNSPFSARAAGPYATADHRRTSDTPYYPPAARSSLPDLGHSRAQSASSLPSARELNRTMPPPTSPPQPGAPPPPSHHQQHQGGMGFGPPPPRPPPVAVGPPTSFPSGRELPALSSLTRSGSGGSSMSISSMLGGPPPASRDSQPPPQHYPPHTSAPPPGSGPGYAPPVHASPRMHSASSDYPPFRRPQTPDHQRPYDPRGGTAPSPRGGHYSTPEVQRYGTPGAGYHARHPSAPADTSREPGRMSTGPAPTPNAPPKPYGSMPPHMGRPEDPYARREEPGRPGPGMDYPERSGLRPYPYDDRYRAERERQTQPERDREGRERAYSGGDAHRHMMSPHEMGHREPPQPQGPYGRPPDARDQRDPRDSQWGRHSAESSYRAPMDHPRQEYPPSSTYPPHHAAYQTAPPERYPPASHPPQHPPPHANAPPQPYDSPDRARMDHLHQQQQQQQQPQPHHPLHRPRPGEEAPPPPPSIAYNGAGHMPPGYDASRNRSSEEAPGPNSHQRNLLAVQDMNRKGRLSPLPQAVQGAQPQQPGPAAEPGIKSEFGRMFSGIGSGVGAIGASSPMTSGAVAAYGSQANASVPPKREDAEAAAPDSGPEGTKPAKGRRRKLKDEDNKDDDSSGRVTPGGRANKRTKGHQHHHHQYALHPFPQELSGLSNQGPSHHHHHHHHGPEGTASPTAGAAPLKNLKGGPAVASPTDKSVPHHHHHHHHGPKAAQTPASQAKQPAPAPAPVIPPKPKTIISNKAVLDAVADRPRHHLGDFIYEPGLKPGRLLPDTPSHRGFSSNPTPLPWETIKGKENCILTVKVPRVHLVPLAREEITSRAYLWGTDVYTDDSDVVAACIHSGWIKGEWVEDVDASMLDLEDVGRRKPKNQPTETMPPGSEGLITAPPTSGPLSVPADRDLHVNVLILPRLVKYAATTRHGITSREFGGQFGTRHAVHDGISYMVKSIRWVENGGQPQARLRGKARRERMRKVMKEVTASFGNMNSLEQHPAQEQQPDKDQSGVLRSEIAANWHRKEAEHAPTETAENGGEKARDPSEGDKENWLSQDKTAADPAPEAAPAPATGKDVEMAEAEAPQKTATEEEK</sequence>
<feature type="compositionally biased region" description="Low complexity" evidence="1">
    <location>
        <begin position="1307"/>
        <end position="1319"/>
    </location>
</feature>
<feature type="region of interest" description="Disordered" evidence="1">
    <location>
        <begin position="1"/>
        <end position="132"/>
    </location>
</feature>
<accession>A0ABR0BZR8</accession>
<feature type="compositionally biased region" description="Gly residues" evidence="1">
    <location>
        <begin position="51"/>
        <end position="60"/>
    </location>
</feature>
<dbReference type="Gene3D" id="2.170.130.20">
    <property type="entry name" value="LCCL-like domain"/>
    <property type="match status" value="1"/>
</dbReference>
<feature type="compositionally biased region" description="Pro residues" evidence="1">
    <location>
        <begin position="680"/>
        <end position="691"/>
    </location>
</feature>
<feature type="compositionally biased region" description="Low complexity" evidence="1">
    <location>
        <begin position="586"/>
        <end position="597"/>
    </location>
</feature>
<evidence type="ECO:0008006" key="4">
    <source>
        <dbReference type="Google" id="ProtNLM"/>
    </source>
</evidence>
<feature type="compositionally biased region" description="Basic residues" evidence="1">
    <location>
        <begin position="1223"/>
        <end position="1237"/>
    </location>
</feature>
<dbReference type="PANTHER" id="PTHR46589:SF1">
    <property type="entry name" value="APOPTOTIC CHROMATIN CONDENSATION INDUCER IN THE NUCLEUS"/>
    <property type="match status" value="1"/>
</dbReference>
<feature type="compositionally biased region" description="Low complexity" evidence="1">
    <location>
        <begin position="706"/>
        <end position="726"/>
    </location>
</feature>
<dbReference type="Pfam" id="PF08642">
    <property type="entry name" value="Rxt3"/>
    <property type="match status" value="1"/>
</dbReference>
<feature type="region of interest" description="Disordered" evidence="1">
    <location>
        <begin position="1461"/>
        <end position="1481"/>
    </location>
</feature>
<feature type="compositionally biased region" description="Basic and acidic residues" evidence="1">
    <location>
        <begin position="1625"/>
        <end position="1639"/>
    </location>
</feature>
<feature type="region of interest" description="Disordered" evidence="1">
    <location>
        <begin position="473"/>
        <end position="1331"/>
    </location>
</feature>
<feature type="compositionally biased region" description="Basic and acidic residues" evidence="1">
    <location>
        <begin position="948"/>
        <end position="966"/>
    </location>
</feature>
<feature type="compositionally biased region" description="Pro residues" evidence="1">
    <location>
        <begin position="842"/>
        <end position="851"/>
    </location>
</feature>
<evidence type="ECO:0000313" key="3">
    <source>
        <dbReference type="Proteomes" id="UP001287286"/>
    </source>
</evidence>
<feature type="compositionally biased region" description="Pro residues" evidence="1">
    <location>
        <begin position="1320"/>
        <end position="1331"/>
    </location>
</feature>
<feature type="compositionally biased region" description="Basic and acidic residues" evidence="1">
    <location>
        <begin position="1203"/>
        <end position="1214"/>
    </location>
</feature>
<feature type="compositionally biased region" description="Basic and acidic residues" evidence="1">
    <location>
        <begin position="11"/>
        <end position="20"/>
    </location>
</feature>
<dbReference type="Proteomes" id="UP001287286">
    <property type="component" value="Unassembled WGS sequence"/>
</dbReference>
<dbReference type="InterPro" id="IPR013951">
    <property type="entry name" value="Rxt3"/>
</dbReference>
<comment type="caution">
    <text evidence="2">The sequence shown here is derived from an EMBL/GenBank/DDBJ whole genome shotgun (WGS) entry which is preliminary data.</text>
</comment>
<feature type="compositionally biased region" description="Basic and acidic residues" evidence="1">
    <location>
        <begin position="86"/>
        <end position="103"/>
    </location>
</feature>
<feature type="compositionally biased region" description="Pro residues" evidence="1">
    <location>
        <begin position="538"/>
        <end position="549"/>
    </location>
</feature>
<dbReference type="InterPro" id="IPR036609">
    <property type="entry name" value="LCCL_sf"/>
</dbReference>
<keyword evidence="3" id="KW-1185">Reference proteome</keyword>
<feature type="compositionally biased region" description="Basic and acidic residues" evidence="1">
    <location>
        <begin position="881"/>
        <end position="924"/>
    </location>
</feature>
<feature type="compositionally biased region" description="Pro residues" evidence="1">
    <location>
        <begin position="652"/>
        <end position="668"/>
    </location>
</feature>
<name>A0ABR0BZR8_PURLI</name>
<feature type="compositionally biased region" description="Basic and acidic residues" evidence="1">
    <location>
        <begin position="1025"/>
        <end position="1035"/>
    </location>
</feature>
<dbReference type="InterPro" id="IPR052793">
    <property type="entry name" value="EJC-associated_protein"/>
</dbReference>
<reference evidence="2 3" key="1">
    <citation type="journal article" date="2024" name="Microbiol. Resour. Announc.">
        <title>Genome annotations for the ascomycete fungi Trichoderma harzianum, Trichoderma aggressivum, and Purpureocillium lilacinum.</title>
        <authorList>
            <person name="Beijen E.P.W."/>
            <person name="Ohm R.A."/>
        </authorList>
    </citation>
    <scope>NUCLEOTIDE SEQUENCE [LARGE SCALE GENOMIC DNA]</scope>
    <source>
        <strain evidence="2 3">CBS 150709</strain>
    </source>
</reference>
<feature type="compositionally biased region" description="Pro residues" evidence="1">
    <location>
        <begin position="727"/>
        <end position="753"/>
    </location>
</feature>
<feature type="compositionally biased region" description="Polar residues" evidence="1">
    <location>
        <begin position="1578"/>
        <end position="1591"/>
    </location>
</feature>
<dbReference type="PANTHER" id="PTHR46589">
    <property type="entry name" value="APOPTOTIC CHROMATIN CONDENSATION INDUCER IN THE NUCLEUS"/>
    <property type="match status" value="1"/>
</dbReference>
<organism evidence="2 3">
    <name type="scientific">Purpureocillium lilacinum</name>
    <name type="common">Paecilomyces lilacinus</name>
    <dbReference type="NCBI Taxonomy" id="33203"/>
    <lineage>
        <taxon>Eukaryota</taxon>
        <taxon>Fungi</taxon>
        <taxon>Dikarya</taxon>
        <taxon>Ascomycota</taxon>
        <taxon>Pezizomycotina</taxon>
        <taxon>Sordariomycetes</taxon>
        <taxon>Hypocreomycetidae</taxon>
        <taxon>Hypocreales</taxon>
        <taxon>Ophiocordycipitaceae</taxon>
        <taxon>Purpureocillium</taxon>
    </lineage>
</organism>
<feature type="compositionally biased region" description="Low complexity" evidence="1">
    <location>
        <begin position="1648"/>
        <end position="1659"/>
    </location>
</feature>
<dbReference type="EMBL" id="JAWRVI010000021">
    <property type="protein sequence ID" value="KAK4088998.1"/>
    <property type="molecule type" value="Genomic_DNA"/>
</dbReference>
<feature type="compositionally biased region" description="Low complexity" evidence="1">
    <location>
        <begin position="563"/>
        <end position="578"/>
    </location>
</feature>
<proteinExistence type="predicted"/>
<feature type="compositionally biased region" description="Low complexity" evidence="1">
    <location>
        <begin position="1036"/>
        <end position="1045"/>
    </location>
</feature>
<gene>
    <name evidence="2" type="ORF">Purlil1_6431</name>
</gene>
<evidence type="ECO:0000313" key="2">
    <source>
        <dbReference type="EMBL" id="KAK4088998.1"/>
    </source>
</evidence>
<feature type="region of interest" description="Disordered" evidence="1">
    <location>
        <begin position="391"/>
        <end position="422"/>
    </location>
</feature>
<feature type="compositionally biased region" description="Basic and acidic residues" evidence="1">
    <location>
        <begin position="860"/>
        <end position="873"/>
    </location>
</feature>
<evidence type="ECO:0000256" key="1">
    <source>
        <dbReference type="SAM" id="MobiDB-lite"/>
    </source>
</evidence>
<feature type="compositionally biased region" description="Low complexity" evidence="1">
    <location>
        <begin position="518"/>
        <end position="537"/>
    </location>
</feature>
<protein>
    <recommendedName>
        <fullName evidence="4">Histone deacetylation protein Rxt3</fullName>
    </recommendedName>
</protein>
<feature type="region of interest" description="Disordered" evidence="1">
    <location>
        <begin position="1578"/>
        <end position="1681"/>
    </location>
</feature>
<feature type="compositionally biased region" description="Basic residues" evidence="1">
    <location>
        <begin position="1296"/>
        <end position="1306"/>
    </location>
</feature>
<feature type="compositionally biased region" description="Pro residues" evidence="1">
    <location>
        <begin position="1000"/>
        <end position="1023"/>
    </location>
</feature>